<dbReference type="GO" id="GO:0016020">
    <property type="term" value="C:membrane"/>
    <property type="evidence" value="ECO:0007669"/>
    <property type="project" value="UniProtKB-SubCell"/>
</dbReference>
<organism evidence="6 7">
    <name type="scientific">Saccharata proteae CBS 121410</name>
    <dbReference type="NCBI Taxonomy" id="1314787"/>
    <lineage>
        <taxon>Eukaryota</taxon>
        <taxon>Fungi</taxon>
        <taxon>Dikarya</taxon>
        <taxon>Ascomycota</taxon>
        <taxon>Pezizomycotina</taxon>
        <taxon>Dothideomycetes</taxon>
        <taxon>Dothideomycetes incertae sedis</taxon>
        <taxon>Botryosphaeriales</taxon>
        <taxon>Saccharataceae</taxon>
        <taxon>Saccharata</taxon>
    </lineage>
</organism>
<dbReference type="EMBL" id="ML978725">
    <property type="protein sequence ID" value="KAF2086323.1"/>
    <property type="molecule type" value="Genomic_DNA"/>
</dbReference>
<comment type="subcellular location">
    <subcellularLocation>
        <location evidence="1">Membrane</location>
    </subcellularLocation>
</comment>
<dbReference type="PANTHER" id="PTHR35814">
    <property type="match status" value="1"/>
</dbReference>
<evidence type="ECO:0000313" key="6">
    <source>
        <dbReference type="EMBL" id="KAF2086323.1"/>
    </source>
</evidence>
<feature type="transmembrane region" description="Helical" evidence="5">
    <location>
        <begin position="20"/>
        <end position="38"/>
    </location>
</feature>
<evidence type="ECO:0000256" key="5">
    <source>
        <dbReference type="SAM" id="Phobius"/>
    </source>
</evidence>
<evidence type="ECO:0000256" key="3">
    <source>
        <dbReference type="ARBA" id="ARBA00022989"/>
    </source>
</evidence>
<keyword evidence="7" id="KW-1185">Reference proteome</keyword>
<evidence type="ECO:0000256" key="2">
    <source>
        <dbReference type="ARBA" id="ARBA00022692"/>
    </source>
</evidence>
<proteinExistence type="predicted"/>
<keyword evidence="4 5" id="KW-0472">Membrane</keyword>
<dbReference type="PANTHER" id="PTHR35814:SF1">
    <property type="entry name" value="GLUTATHIONE S-TRANSFERASE-RELATED"/>
    <property type="match status" value="1"/>
</dbReference>
<comment type="caution">
    <text evidence="6">The sequence shown here is derived from an EMBL/GenBank/DDBJ whole genome shotgun (WGS) entry which is preliminary data.</text>
</comment>
<keyword evidence="2 5" id="KW-0812">Transmembrane</keyword>
<dbReference type="InterPro" id="IPR001129">
    <property type="entry name" value="Membr-assoc_MAPEG"/>
</dbReference>
<dbReference type="OrthoDB" id="19091at2759"/>
<dbReference type="Proteomes" id="UP000799776">
    <property type="component" value="Unassembled WGS sequence"/>
</dbReference>
<evidence type="ECO:0000256" key="1">
    <source>
        <dbReference type="ARBA" id="ARBA00004370"/>
    </source>
</evidence>
<reference evidence="6" key="1">
    <citation type="journal article" date="2020" name="Stud. Mycol.">
        <title>101 Dothideomycetes genomes: a test case for predicting lifestyles and emergence of pathogens.</title>
        <authorList>
            <person name="Haridas S."/>
            <person name="Albert R."/>
            <person name="Binder M."/>
            <person name="Bloem J."/>
            <person name="Labutti K."/>
            <person name="Salamov A."/>
            <person name="Andreopoulos B."/>
            <person name="Baker S."/>
            <person name="Barry K."/>
            <person name="Bills G."/>
            <person name="Bluhm B."/>
            <person name="Cannon C."/>
            <person name="Castanera R."/>
            <person name="Culley D."/>
            <person name="Daum C."/>
            <person name="Ezra D."/>
            <person name="Gonzalez J."/>
            <person name="Henrissat B."/>
            <person name="Kuo A."/>
            <person name="Liang C."/>
            <person name="Lipzen A."/>
            <person name="Lutzoni F."/>
            <person name="Magnuson J."/>
            <person name="Mondo S."/>
            <person name="Nolan M."/>
            <person name="Ohm R."/>
            <person name="Pangilinan J."/>
            <person name="Park H.-J."/>
            <person name="Ramirez L."/>
            <person name="Alfaro M."/>
            <person name="Sun H."/>
            <person name="Tritt A."/>
            <person name="Yoshinaga Y."/>
            <person name="Zwiers L.-H."/>
            <person name="Turgeon B."/>
            <person name="Goodwin S."/>
            <person name="Spatafora J."/>
            <person name="Crous P."/>
            <person name="Grigoriev I."/>
        </authorList>
    </citation>
    <scope>NUCLEOTIDE SEQUENCE</scope>
    <source>
        <strain evidence="6">CBS 121410</strain>
    </source>
</reference>
<dbReference type="Gene3D" id="1.20.120.550">
    <property type="entry name" value="Membrane associated eicosanoid/glutathione metabolism-like domain"/>
    <property type="match status" value="1"/>
</dbReference>
<gene>
    <name evidence="6" type="ORF">K490DRAFT_44723</name>
</gene>
<evidence type="ECO:0008006" key="8">
    <source>
        <dbReference type="Google" id="ProtNLM"/>
    </source>
</evidence>
<accession>A0A9P4LYU4</accession>
<evidence type="ECO:0000313" key="7">
    <source>
        <dbReference type="Proteomes" id="UP000799776"/>
    </source>
</evidence>
<keyword evidence="3 5" id="KW-1133">Transmembrane helix</keyword>
<dbReference type="InterPro" id="IPR023352">
    <property type="entry name" value="MAPEG-like_dom_sf"/>
</dbReference>
<dbReference type="AlphaFoldDB" id="A0A9P4LYU4"/>
<feature type="transmembrane region" description="Helical" evidence="5">
    <location>
        <begin position="131"/>
        <end position="151"/>
    </location>
</feature>
<evidence type="ECO:0000256" key="4">
    <source>
        <dbReference type="ARBA" id="ARBA00023136"/>
    </source>
</evidence>
<sequence length="157" mass="17274">MPYQIGIGVPMPMLTPITATWTAPFAAYLVFLSNRVVYHRIQNERFMGDRISATNSPENDDLYIATRSHANFLENVPLAFAFAAIAEVNGANRKWLNVAMAAFFAVRVAHVELGLTKSFQGKKTIGPGRIAGFYGSQAFLLGLAGYSAYLVKGYWGF</sequence>
<dbReference type="SUPFAM" id="SSF161084">
    <property type="entry name" value="MAPEG domain-like"/>
    <property type="match status" value="1"/>
</dbReference>
<name>A0A9P4LYU4_9PEZI</name>
<protein>
    <recommendedName>
        <fullName evidence="8">Membrane-associated proteins in eicosanoid and glutathione metabolism</fullName>
    </recommendedName>
</protein>
<dbReference type="Pfam" id="PF01124">
    <property type="entry name" value="MAPEG"/>
    <property type="match status" value="1"/>
</dbReference>